<evidence type="ECO:0000256" key="6">
    <source>
        <dbReference type="SAM" id="MobiDB-lite"/>
    </source>
</evidence>
<dbReference type="PANTHER" id="PTHR30521:SF5">
    <property type="entry name" value="BLR4509 PROTEIN"/>
    <property type="match status" value="1"/>
</dbReference>
<sequence length="438" mass="48432">MLDLDDIQYILLNRAPARAGRYEFLSFDSAAAGRAWLSAMVEQVHSVKTMRESIADERRWVTLAFTWNGLRALGVDEAALATFPEEFRQGMAARAEILGDTGANHPDHWLGGMADPGLHAIVLLFTRDVADRARFQEEHAGLLAHSPGTAMISALDVEAVPPLDYPHDHFGYRDQLTNLAIEGSGEAPTPGSGGPLKAGEFILGYADELGPSTGQPQPELLSRNGSFMAYRRLQEHVGKFRDFLAEHGETPEEQELLAAKLMGRWRSGAPLVRAPDKDDPALAADPQRNNDFNYKRDDPHGYAVPLGAHIRRMNPRDTAASMNRHRMIRRGATYGPHLPDDAPEDGQERGVAAFVICASLIRQFEFAQNVWINDENFHELGNERDPIIGTQDGTLEFKIPTRPIRRRITGLPAFTTVRGGAYFFIPGLKALRWLAAGS</sequence>
<dbReference type="EMBL" id="JAQNDN010000002">
    <property type="protein sequence ID" value="MDC0667679.1"/>
    <property type="molecule type" value="Genomic_DNA"/>
</dbReference>
<keyword evidence="4" id="KW-0560">Oxidoreductase</keyword>
<evidence type="ECO:0000313" key="7">
    <source>
        <dbReference type="EMBL" id="MDC0667679.1"/>
    </source>
</evidence>
<evidence type="ECO:0000313" key="8">
    <source>
        <dbReference type="Proteomes" id="UP001217838"/>
    </source>
</evidence>
<dbReference type="GO" id="GO:0004601">
    <property type="term" value="F:peroxidase activity"/>
    <property type="evidence" value="ECO:0007669"/>
    <property type="project" value="UniProtKB-KW"/>
</dbReference>
<organism evidence="7 8">
    <name type="scientific">Nannocystis radixulma</name>
    <dbReference type="NCBI Taxonomy" id="2995305"/>
    <lineage>
        <taxon>Bacteria</taxon>
        <taxon>Pseudomonadati</taxon>
        <taxon>Myxococcota</taxon>
        <taxon>Polyangia</taxon>
        <taxon>Nannocystales</taxon>
        <taxon>Nannocystaceae</taxon>
        <taxon>Nannocystis</taxon>
    </lineage>
</organism>
<dbReference type="InterPro" id="IPR011008">
    <property type="entry name" value="Dimeric_a/b-barrel"/>
</dbReference>
<dbReference type="PANTHER" id="PTHR30521">
    <property type="entry name" value="DEFERROCHELATASE/PEROXIDASE"/>
    <property type="match status" value="1"/>
</dbReference>
<dbReference type="PROSITE" id="PS51404">
    <property type="entry name" value="DYP_PEROXIDASE"/>
    <property type="match status" value="1"/>
</dbReference>
<evidence type="ECO:0000256" key="1">
    <source>
        <dbReference type="ARBA" id="ARBA00001970"/>
    </source>
</evidence>
<evidence type="ECO:0000256" key="2">
    <source>
        <dbReference type="ARBA" id="ARBA00022559"/>
    </source>
</evidence>
<dbReference type="SUPFAM" id="SSF54909">
    <property type="entry name" value="Dimeric alpha+beta barrel"/>
    <property type="match status" value="1"/>
</dbReference>
<gene>
    <name evidence="7" type="ORF">POL58_08025</name>
</gene>
<evidence type="ECO:0000256" key="4">
    <source>
        <dbReference type="ARBA" id="ARBA00023002"/>
    </source>
</evidence>
<keyword evidence="3" id="KW-0479">Metal-binding</keyword>
<dbReference type="InterPro" id="IPR006314">
    <property type="entry name" value="Dyp_peroxidase"/>
</dbReference>
<keyword evidence="2 7" id="KW-0575">Peroxidase</keyword>
<evidence type="ECO:0000256" key="3">
    <source>
        <dbReference type="ARBA" id="ARBA00022723"/>
    </source>
</evidence>
<accession>A0ABT5B2C1</accession>
<feature type="region of interest" description="Disordered" evidence="6">
    <location>
        <begin position="272"/>
        <end position="298"/>
    </location>
</feature>
<comment type="caution">
    <text evidence="7">The sequence shown here is derived from an EMBL/GenBank/DDBJ whole genome shotgun (WGS) entry which is preliminary data.</text>
</comment>
<name>A0ABT5B2C1_9BACT</name>
<protein>
    <submittedName>
        <fullName evidence="7">Peroxidase</fullName>
    </submittedName>
</protein>
<keyword evidence="8" id="KW-1185">Reference proteome</keyword>
<dbReference type="Proteomes" id="UP001217838">
    <property type="component" value="Unassembled WGS sequence"/>
</dbReference>
<proteinExistence type="predicted"/>
<keyword evidence="5" id="KW-0408">Iron</keyword>
<comment type="cofactor">
    <cofactor evidence="1">
        <name>heme b</name>
        <dbReference type="ChEBI" id="CHEBI:60344"/>
    </cofactor>
</comment>
<evidence type="ECO:0000256" key="5">
    <source>
        <dbReference type="ARBA" id="ARBA00023004"/>
    </source>
</evidence>
<dbReference type="RefSeq" id="WP_271995938.1">
    <property type="nucleotide sequence ID" value="NZ_JAQNDN010000002.1"/>
</dbReference>
<reference evidence="7 8" key="1">
    <citation type="submission" date="2022-11" db="EMBL/GenBank/DDBJ databases">
        <title>Minimal conservation of predation-associated metabolite biosynthetic gene clusters underscores biosynthetic potential of Myxococcota including descriptions for ten novel species: Archangium lansinium sp. nov., Myxococcus landrumus sp. nov., Nannocystis bai.</title>
        <authorList>
            <person name="Ahearne A."/>
            <person name="Stevens C."/>
            <person name="Dowd S."/>
        </authorList>
    </citation>
    <scope>NUCLEOTIDE SEQUENCE [LARGE SCALE GENOMIC DNA]</scope>
    <source>
        <strain evidence="7 8">NCELM</strain>
    </source>
</reference>